<dbReference type="EMBL" id="BARS01015250">
    <property type="protein sequence ID" value="GAF88415.1"/>
    <property type="molecule type" value="Genomic_DNA"/>
</dbReference>
<name>X0UIT7_9ZZZZ</name>
<gene>
    <name evidence="2" type="ORF">S01H1_25281</name>
</gene>
<feature type="region of interest" description="Disordered" evidence="1">
    <location>
        <begin position="105"/>
        <end position="125"/>
    </location>
</feature>
<evidence type="ECO:0000313" key="2">
    <source>
        <dbReference type="EMBL" id="GAF88415.1"/>
    </source>
</evidence>
<accession>X0UIT7</accession>
<reference evidence="2" key="1">
    <citation type="journal article" date="2014" name="Front. Microbiol.">
        <title>High frequency of phylogenetically diverse reductive dehalogenase-homologous genes in deep subseafloor sedimentary metagenomes.</title>
        <authorList>
            <person name="Kawai M."/>
            <person name="Futagami T."/>
            <person name="Toyoda A."/>
            <person name="Takaki Y."/>
            <person name="Nishi S."/>
            <person name="Hori S."/>
            <person name="Arai W."/>
            <person name="Tsubouchi T."/>
            <person name="Morono Y."/>
            <person name="Uchiyama I."/>
            <person name="Ito T."/>
            <person name="Fujiyama A."/>
            <person name="Inagaki F."/>
            <person name="Takami H."/>
        </authorList>
    </citation>
    <scope>NUCLEOTIDE SEQUENCE</scope>
    <source>
        <strain evidence="2">Expedition CK06-06</strain>
    </source>
</reference>
<dbReference type="AlphaFoldDB" id="X0UIT7"/>
<organism evidence="2">
    <name type="scientific">marine sediment metagenome</name>
    <dbReference type="NCBI Taxonomy" id="412755"/>
    <lineage>
        <taxon>unclassified sequences</taxon>
        <taxon>metagenomes</taxon>
        <taxon>ecological metagenomes</taxon>
    </lineage>
</organism>
<comment type="caution">
    <text evidence="2">The sequence shown here is derived from an EMBL/GenBank/DDBJ whole genome shotgun (WGS) entry which is preliminary data.</text>
</comment>
<evidence type="ECO:0000256" key="1">
    <source>
        <dbReference type="SAM" id="MobiDB-lite"/>
    </source>
</evidence>
<proteinExistence type="predicted"/>
<protein>
    <submittedName>
        <fullName evidence="2">Uncharacterized protein</fullName>
    </submittedName>
</protein>
<sequence>MKYFVFICFAGLLTCNGNLSAQDSTPPKKTSQLLRYKFSSGETISADVSHRAITETTINGTTQHVETATDSIKSWKIIGVDKDGSATLEHLVDHVKMMTRTSGMETVRWDSDSPETPPEGYGGVQLGLGKPLSKLTIDSCGRIINRKNFFPSPPSNTGDLMVVPLPDAPVTVGTIWTVPDTVVVDLPGGKRKSVRTRLRYQVSKLDEDLAIIKVDTTVLTPIHDTQTESRLLERIWSGQITFDIGRGCVLKRSVSVDRRVVGFHGPASSIRYKASRKEQLVSE</sequence>